<keyword evidence="2" id="KW-1003">Cell membrane</keyword>
<dbReference type="Pfam" id="PF04657">
    <property type="entry name" value="DMT_YdcZ"/>
    <property type="match status" value="1"/>
</dbReference>
<gene>
    <name evidence="7" type="ORF">XPG1_0726</name>
</gene>
<dbReference type="InterPro" id="IPR006750">
    <property type="entry name" value="YdcZ"/>
</dbReference>
<dbReference type="OrthoDB" id="4212731at2"/>
<evidence type="ECO:0000256" key="6">
    <source>
        <dbReference type="SAM" id="Phobius"/>
    </source>
</evidence>
<dbReference type="PANTHER" id="PTHR34821">
    <property type="entry name" value="INNER MEMBRANE PROTEIN YDCZ"/>
    <property type="match status" value="1"/>
</dbReference>
<protein>
    <recommendedName>
        <fullName evidence="9">Inner membrane protein ydcZ</fullName>
    </recommendedName>
</protein>
<organism evidence="7 8">
    <name type="scientific">Xenorhabdus poinarii G6</name>
    <dbReference type="NCBI Taxonomy" id="1354304"/>
    <lineage>
        <taxon>Bacteria</taxon>
        <taxon>Pseudomonadati</taxon>
        <taxon>Pseudomonadota</taxon>
        <taxon>Gammaproteobacteria</taxon>
        <taxon>Enterobacterales</taxon>
        <taxon>Morganellaceae</taxon>
        <taxon>Xenorhabdus</taxon>
    </lineage>
</organism>
<evidence type="ECO:0000313" key="8">
    <source>
        <dbReference type="Proteomes" id="UP000032735"/>
    </source>
</evidence>
<reference evidence="7 8" key="1">
    <citation type="submission" date="2013-07" db="EMBL/GenBank/DDBJ databases">
        <authorList>
            <person name="Genoscope - CEA"/>
        </authorList>
    </citation>
    <scope>NUCLEOTIDE SEQUENCE [LARGE SCALE GENOMIC DNA]</scope>
    <source>
        <strain evidence="7 8">G6</strain>
    </source>
</reference>
<dbReference type="Proteomes" id="UP000032735">
    <property type="component" value="Chromosome"/>
</dbReference>
<dbReference type="SUPFAM" id="SSF103481">
    <property type="entry name" value="Multidrug resistance efflux transporter EmrE"/>
    <property type="match status" value="1"/>
</dbReference>
<evidence type="ECO:0000256" key="2">
    <source>
        <dbReference type="ARBA" id="ARBA00022475"/>
    </source>
</evidence>
<evidence type="ECO:0000256" key="1">
    <source>
        <dbReference type="ARBA" id="ARBA00004651"/>
    </source>
</evidence>
<evidence type="ECO:0000256" key="3">
    <source>
        <dbReference type="ARBA" id="ARBA00022692"/>
    </source>
</evidence>
<evidence type="ECO:0000256" key="5">
    <source>
        <dbReference type="ARBA" id="ARBA00023136"/>
    </source>
</evidence>
<dbReference type="GO" id="GO:0005886">
    <property type="term" value="C:plasma membrane"/>
    <property type="evidence" value="ECO:0007669"/>
    <property type="project" value="TreeGrafter"/>
</dbReference>
<dbReference type="KEGG" id="xpo:XPG1_0726"/>
<accession>A0A068R0E5</accession>
<evidence type="ECO:0000256" key="4">
    <source>
        <dbReference type="ARBA" id="ARBA00022989"/>
    </source>
</evidence>
<dbReference type="EMBL" id="FO704551">
    <property type="protein sequence ID" value="CDG20381.1"/>
    <property type="molecule type" value="Genomic_DNA"/>
</dbReference>
<keyword evidence="5 6" id="KW-0472">Membrane</keyword>
<dbReference type="RefSeq" id="WP_045957814.1">
    <property type="nucleotide sequence ID" value="NZ_FO704551.1"/>
</dbReference>
<name>A0A068R0E5_9GAMM</name>
<dbReference type="PANTHER" id="PTHR34821:SF2">
    <property type="entry name" value="INNER MEMBRANE PROTEIN YDCZ"/>
    <property type="match status" value="1"/>
</dbReference>
<proteinExistence type="predicted"/>
<keyword evidence="4 6" id="KW-1133">Transmembrane helix</keyword>
<dbReference type="InterPro" id="IPR037185">
    <property type="entry name" value="EmrE-like"/>
</dbReference>
<evidence type="ECO:0008006" key="9">
    <source>
        <dbReference type="Google" id="ProtNLM"/>
    </source>
</evidence>
<feature type="transmembrane region" description="Helical" evidence="6">
    <location>
        <begin position="121"/>
        <end position="140"/>
    </location>
</feature>
<sequence>MDILIFIALLNGMVISSARVINGQLSTAIGAFRTSLWNHTVGFFFLTLIVAVFYWQQLSQFDWLHIPTYAWFGGACGAFFVATSSYVFPRMGALNTSVLIIGGQMFSAVMFDLLSQGGRSHLIQLLGVALITIGIIISTFEKHYNDK</sequence>
<feature type="transmembrane region" description="Helical" evidence="6">
    <location>
        <begin position="36"/>
        <end position="56"/>
    </location>
</feature>
<dbReference type="HOGENOM" id="CLU_068878_6_1_6"/>
<keyword evidence="3 6" id="KW-0812">Transmembrane</keyword>
<evidence type="ECO:0000313" key="7">
    <source>
        <dbReference type="EMBL" id="CDG20381.1"/>
    </source>
</evidence>
<comment type="subcellular location">
    <subcellularLocation>
        <location evidence="1">Cell membrane</location>
        <topology evidence="1">Multi-pass membrane protein</topology>
    </subcellularLocation>
</comment>
<dbReference type="STRING" id="1354304.XPG1_0726"/>
<dbReference type="AlphaFoldDB" id="A0A068R0E5"/>
<feature type="transmembrane region" description="Helical" evidence="6">
    <location>
        <begin position="68"/>
        <end position="88"/>
    </location>
</feature>
<keyword evidence="8" id="KW-1185">Reference proteome</keyword>
<feature type="transmembrane region" description="Helical" evidence="6">
    <location>
        <begin position="94"/>
        <end position="114"/>
    </location>
</feature>